<dbReference type="Proteomes" id="UP000051751">
    <property type="component" value="Unassembled WGS sequence"/>
</dbReference>
<gene>
    <name evidence="2" type="ORF">IV38_GL001020</name>
    <name evidence="3" type="ORF">IV40_GL000833</name>
</gene>
<accession>A0A0R2FJH5</accession>
<evidence type="ECO:0000313" key="5">
    <source>
        <dbReference type="Proteomes" id="UP000051751"/>
    </source>
</evidence>
<protein>
    <recommendedName>
        <fullName evidence="1">DUF3825 domain-containing protein</fullName>
    </recommendedName>
</protein>
<dbReference type="Proteomes" id="UP000051645">
    <property type="component" value="Unassembled WGS sequence"/>
</dbReference>
<evidence type="ECO:0000313" key="2">
    <source>
        <dbReference type="EMBL" id="KRN28815.1"/>
    </source>
</evidence>
<evidence type="ECO:0000313" key="4">
    <source>
        <dbReference type="Proteomes" id="UP000051645"/>
    </source>
</evidence>
<organism evidence="2 5">
    <name type="scientific">Lactobacillus selangorensis</name>
    <dbReference type="NCBI Taxonomy" id="81857"/>
    <lineage>
        <taxon>Bacteria</taxon>
        <taxon>Bacillati</taxon>
        <taxon>Bacillota</taxon>
        <taxon>Bacilli</taxon>
        <taxon>Lactobacillales</taxon>
        <taxon>Lactobacillaceae</taxon>
        <taxon>Lactobacillus</taxon>
    </lineage>
</organism>
<dbReference type="EMBL" id="JQAZ01000002">
    <property type="protein sequence ID" value="KRN32775.1"/>
    <property type="molecule type" value="Genomic_DNA"/>
</dbReference>
<reference evidence="4 5" key="1">
    <citation type="journal article" date="2015" name="Genome Announc.">
        <title>Expanding the biotechnology potential of lactobacilli through comparative genomics of 213 strains and associated genera.</title>
        <authorList>
            <person name="Sun Z."/>
            <person name="Harris H.M."/>
            <person name="McCann A."/>
            <person name="Guo C."/>
            <person name="Argimon S."/>
            <person name="Zhang W."/>
            <person name="Yang X."/>
            <person name="Jeffery I.B."/>
            <person name="Cooney J.C."/>
            <person name="Kagawa T.F."/>
            <person name="Liu W."/>
            <person name="Song Y."/>
            <person name="Salvetti E."/>
            <person name="Wrobel A."/>
            <person name="Rasinkangas P."/>
            <person name="Parkhill J."/>
            <person name="Rea M.C."/>
            <person name="O'Sullivan O."/>
            <person name="Ritari J."/>
            <person name="Douillard F.P."/>
            <person name="Paul Ross R."/>
            <person name="Yang R."/>
            <person name="Briner A.E."/>
            <person name="Felis G.E."/>
            <person name="de Vos W.M."/>
            <person name="Barrangou R."/>
            <person name="Klaenhammer T.R."/>
            <person name="Caufield P.W."/>
            <person name="Cui Y."/>
            <person name="Zhang H."/>
            <person name="O'Toole P.W."/>
        </authorList>
    </citation>
    <scope>NUCLEOTIDE SEQUENCE [LARGE SCALE GENOMIC DNA]</scope>
    <source>
        <strain evidence="2 5">ATCC BAA-66</strain>
        <strain evidence="3 4">DSM 13344</strain>
    </source>
</reference>
<dbReference type="AlphaFoldDB" id="A0A0R2FJH5"/>
<dbReference type="PATRIC" id="fig|81857.3.peg.1025"/>
<name>A0A0R2FJH5_9LACO</name>
<dbReference type="EMBL" id="JQAT01000002">
    <property type="protein sequence ID" value="KRN28815.1"/>
    <property type="molecule type" value="Genomic_DNA"/>
</dbReference>
<dbReference type="OrthoDB" id="5493836at2"/>
<evidence type="ECO:0000313" key="3">
    <source>
        <dbReference type="EMBL" id="KRN32775.1"/>
    </source>
</evidence>
<dbReference type="Pfam" id="PF12873">
    <property type="entry name" value="DUF3825"/>
    <property type="match status" value="1"/>
</dbReference>
<evidence type="ECO:0000259" key="1">
    <source>
        <dbReference type="Pfam" id="PF12873"/>
    </source>
</evidence>
<dbReference type="InterPro" id="IPR024437">
    <property type="entry name" value="DUF3825"/>
</dbReference>
<proteinExistence type="predicted"/>
<sequence>MPKICRDSEHTGIFSLGRLEHSKTIKKFLYQKANHTSDFDETEADVTLNQINQEVEDSFKKDNFLKFRYGKDGNSIEQLDTDATEAKYAFACFPTSFRSKNNNQLYIIYRYTHPDQSNNNNGWIGIQFETLEEFKDEAESYSIGLLKFATRQNANIFITELEKLLLPGEFWNFDSQKYMANHRLKTDYNILESYIGATISKIILDYYHLIDTNAPQKEIDHTMTISTNYKNDSYALFNTGLLSEYGDDILLLVKLYHFNPEHPSFTMNHPMLVTSAEDLNDRAHNKDKSPIFGEKMTQIDSNELDKITPTQYLTKQTLKSIIFDPDIEIVGLDTQEFQNHFFKDNNNRLPYGFKDNPRYANIALKAGIDLAIRNARRNYKYIVPQYRVKARNERNDQDPFQFLIPIVMDTKNINLGPSFALIVDEENRQGGPVYVAKTIISLEMAYNNARVICKPDDSWLNRRTLKITDPSI</sequence>
<keyword evidence="4" id="KW-1185">Reference proteome</keyword>
<dbReference type="STRING" id="81857.IV38_GL001020"/>
<dbReference type="RefSeq" id="WP_057769024.1">
    <property type="nucleotide sequence ID" value="NZ_JQAT01000002.1"/>
</dbReference>
<comment type="caution">
    <text evidence="2">The sequence shown here is derived from an EMBL/GenBank/DDBJ whole genome shotgun (WGS) entry which is preliminary data.</text>
</comment>
<feature type="domain" description="DUF3825" evidence="1">
    <location>
        <begin position="169"/>
        <end position="459"/>
    </location>
</feature>